<comment type="caution">
    <text evidence="1">The sequence shown here is derived from an EMBL/GenBank/DDBJ whole genome shotgun (WGS) entry which is preliminary data.</text>
</comment>
<dbReference type="Proteomes" id="UP000528286">
    <property type="component" value="Unassembled WGS sequence"/>
</dbReference>
<protein>
    <recommendedName>
        <fullName evidence="3">Major tail tube protein</fullName>
    </recommendedName>
</protein>
<evidence type="ECO:0000313" key="2">
    <source>
        <dbReference type="Proteomes" id="UP000528286"/>
    </source>
</evidence>
<proteinExistence type="predicted"/>
<organism evidence="1 2">
    <name type="scientific">Gellertiella hungarica</name>
    <dbReference type="NCBI Taxonomy" id="1572859"/>
    <lineage>
        <taxon>Bacteria</taxon>
        <taxon>Pseudomonadati</taxon>
        <taxon>Pseudomonadota</taxon>
        <taxon>Alphaproteobacteria</taxon>
        <taxon>Hyphomicrobiales</taxon>
        <taxon>Rhizobiaceae</taxon>
        <taxon>Gellertiella</taxon>
    </lineage>
</organism>
<keyword evidence="2" id="KW-1185">Reference proteome</keyword>
<sequence>MDRIIRGANWYCNEINQRLRVDETTLPELSREMMSFVMGGGYFAMELPAEIQPLTCEQTVNGVHEDLKSRFGREPGDWTTVTYYENLLNVFPQSANGEVQAGAKPQLTGRVVFLKGLLNGYAQAGVKGMKSSGATRLRWSSIVLYHDIFNGKTVHKFDLQNNTLIIDGVNYTAEHNRLIAA</sequence>
<evidence type="ECO:0008006" key="3">
    <source>
        <dbReference type="Google" id="ProtNLM"/>
    </source>
</evidence>
<dbReference type="InterPro" id="IPR006498">
    <property type="entry name" value="Tail_tube"/>
</dbReference>
<evidence type="ECO:0000313" key="1">
    <source>
        <dbReference type="EMBL" id="MBB4066283.1"/>
    </source>
</evidence>
<dbReference type="EMBL" id="JACIEZ010000008">
    <property type="protein sequence ID" value="MBB4066283.1"/>
    <property type="molecule type" value="Genomic_DNA"/>
</dbReference>
<dbReference type="RefSeq" id="WP_183367574.1">
    <property type="nucleotide sequence ID" value="NZ_JACIEZ010000008.1"/>
</dbReference>
<dbReference type="Pfam" id="PF04985">
    <property type="entry name" value="Phage_tube"/>
    <property type="match status" value="1"/>
</dbReference>
<dbReference type="AlphaFoldDB" id="A0A7W6J7K5"/>
<name>A0A7W6J7K5_9HYPH</name>
<reference evidence="1 2" key="1">
    <citation type="submission" date="2020-08" db="EMBL/GenBank/DDBJ databases">
        <title>Genomic Encyclopedia of Type Strains, Phase IV (KMG-IV): sequencing the most valuable type-strain genomes for metagenomic binning, comparative biology and taxonomic classification.</title>
        <authorList>
            <person name="Goeker M."/>
        </authorList>
    </citation>
    <scope>NUCLEOTIDE SEQUENCE [LARGE SCALE GENOMIC DNA]</scope>
    <source>
        <strain evidence="1 2">DSM 29853</strain>
    </source>
</reference>
<gene>
    <name evidence="1" type="ORF">GGR23_003498</name>
</gene>
<accession>A0A7W6J7K5</accession>